<dbReference type="Proteomes" id="UP000092666">
    <property type="component" value="Unassembled WGS sequence"/>
</dbReference>
<organism evidence="4 5">
    <name type="scientific">Kwoniella heveanensis BCC8398</name>
    <dbReference type="NCBI Taxonomy" id="1296120"/>
    <lineage>
        <taxon>Eukaryota</taxon>
        <taxon>Fungi</taxon>
        <taxon>Dikarya</taxon>
        <taxon>Basidiomycota</taxon>
        <taxon>Agaricomycotina</taxon>
        <taxon>Tremellomycetes</taxon>
        <taxon>Tremellales</taxon>
        <taxon>Cryptococcaceae</taxon>
        <taxon>Kwoniella</taxon>
    </lineage>
</organism>
<gene>
    <name evidence="4" type="ORF">I316_07922</name>
</gene>
<dbReference type="InterPro" id="IPR000424">
    <property type="entry name" value="Primosome_PriB/ssb"/>
</dbReference>
<reference evidence="4 5" key="1">
    <citation type="submission" date="2013-07" db="EMBL/GenBank/DDBJ databases">
        <title>The Genome Sequence of Cryptococcus heveanensis BCC8398.</title>
        <authorList>
            <consortium name="The Broad Institute Genome Sequencing Platform"/>
            <person name="Cuomo C."/>
            <person name="Litvintseva A."/>
            <person name="Chen Y."/>
            <person name="Heitman J."/>
            <person name="Sun S."/>
            <person name="Springer D."/>
            <person name="Dromer F."/>
            <person name="Young S.K."/>
            <person name="Zeng Q."/>
            <person name="Gargeya S."/>
            <person name="Fitzgerald M."/>
            <person name="Abouelleil A."/>
            <person name="Alvarado L."/>
            <person name="Berlin A.M."/>
            <person name="Chapman S.B."/>
            <person name="Dewar J."/>
            <person name="Goldberg J."/>
            <person name="Griggs A."/>
            <person name="Gujja S."/>
            <person name="Hansen M."/>
            <person name="Howarth C."/>
            <person name="Imamovic A."/>
            <person name="Larimer J."/>
            <person name="McCowan C."/>
            <person name="Murphy C."/>
            <person name="Pearson M."/>
            <person name="Priest M."/>
            <person name="Roberts A."/>
            <person name="Saif S."/>
            <person name="Shea T."/>
            <person name="Sykes S."/>
            <person name="Wortman J."/>
            <person name="Nusbaum C."/>
            <person name="Birren B."/>
        </authorList>
    </citation>
    <scope>NUCLEOTIDE SEQUENCE [LARGE SCALE GENOMIC DNA]</scope>
    <source>
        <strain evidence="4 5">BCC8398</strain>
    </source>
</reference>
<evidence type="ECO:0000256" key="1">
    <source>
        <dbReference type="ARBA" id="ARBA00023125"/>
    </source>
</evidence>
<dbReference type="GO" id="GO:0003697">
    <property type="term" value="F:single-stranded DNA binding"/>
    <property type="evidence" value="ECO:0007669"/>
    <property type="project" value="InterPro"/>
</dbReference>
<keyword evidence="1 2" id="KW-0238">DNA-binding</keyword>
<protein>
    <submittedName>
        <fullName evidence="4">Uncharacterized protein</fullName>
    </submittedName>
</protein>
<proteinExistence type="predicted"/>
<evidence type="ECO:0000313" key="4">
    <source>
        <dbReference type="EMBL" id="OCF30435.1"/>
    </source>
</evidence>
<evidence type="ECO:0000313" key="5">
    <source>
        <dbReference type="Proteomes" id="UP000092666"/>
    </source>
</evidence>
<dbReference type="InterPro" id="IPR012340">
    <property type="entry name" value="NA-bd_OB-fold"/>
</dbReference>
<dbReference type="EMBL" id="KI669517">
    <property type="protein sequence ID" value="OCF30435.1"/>
    <property type="molecule type" value="Genomic_DNA"/>
</dbReference>
<name>A0A1B9GHF6_9TREE</name>
<sequence>MFRSAAVPALRAARAPLNQTRSFVSKAQIVGRLGAAPEKGTTANGREFYRYSLAVTKPPKRDAEGKPVLDEQGYPVRESNWFTVFNFNERAAESVQKLQAGSLLYVEANIDTITNPPTAEGQPGNKSYVFRESSHKVLSRPKGE</sequence>
<dbReference type="CDD" id="cd04496">
    <property type="entry name" value="SSB_OBF"/>
    <property type="match status" value="1"/>
</dbReference>
<evidence type="ECO:0000256" key="3">
    <source>
        <dbReference type="SAM" id="MobiDB-lite"/>
    </source>
</evidence>
<accession>A0A1B9GHF6</accession>
<dbReference type="Gene3D" id="2.40.50.140">
    <property type="entry name" value="Nucleic acid-binding proteins"/>
    <property type="match status" value="1"/>
</dbReference>
<evidence type="ECO:0000256" key="2">
    <source>
        <dbReference type="PROSITE-ProRule" id="PRU00252"/>
    </source>
</evidence>
<dbReference type="AlphaFoldDB" id="A0A1B9GHF6"/>
<reference evidence="5" key="2">
    <citation type="submission" date="2013-12" db="EMBL/GenBank/DDBJ databases">
        <title>Evolution of pathogenesis and genome organization in the Tremellales.</title>
        <authorList>
            <person name="Cuomo C."/>
            <person name="Litvintseva A."/>
            <person name="Heitman J."/>
            <person name="Chen Y."/>
            <person name="Sun S."/>
            <person name="Springer D."/>
            <person name="Dromer F."/>
            <person name="Young S."/>
            <person name="Zeng Q."/>
            <person name="Chapman S."/>
            <person name="Gujja S."/>
            <person name="Saif S."/>
            <person name="Birren B."/>
        </authorList>
    </citation>
    <scope>NUCLEOTIDE SEQUENCE [LARGE SCALE GENOMIC DNA]</scope>
    <source>
        <strain evidence="5">BCC8398</strain>
    </source>
</reference>
<dbReference type="Pfam" id="PF00436">
    <property type="entry name" value="SSB"/>
    <property type="match status" value="1"/>
</dbReference>
<dbReference type="OrthoDB" id="1078367at2759"/>
<feature type="region of interest" description="Disordered" evidence="3">
    <location>
        <begin position="115"/>
        <end position="144"/>
    </location>
</feature>
<dbReference type="PROSITE" id="PS50935">
    <property type="entry name" value="SSB"/>
    <property type="match status" value="1"/>
</dbReference>
<keyword evidence="5" id="KW-1185">Reference proteome</keyword>
<dbReference type="STRING" id="1296120.A0A1B9GHF6"/>
<dbReference type="SUPFAM" id="SSF50249">
    <property type="entry name" value="Nucleic acid-binding proteins"/>
    <property type="match status" value="1"/>
</dbReference>